<evidence type="ECO:0000313" key="3">
    <source>
        <dbReference type="Proteomes" id="UP000248057"/>
    </source>
</evidence>
<comment type="caution">
    <text evidence="2">The sequence shown here is derived from an EMBL/GenBank/DDBJ whole genome shotgun (WGS) entry which is preliminary data.</text>
</comment>
<dbReference type="AlphaFoldDB" id="A0A2V3XXQ6"/>
<gene>
    <name evidence="2" type="ORF">DFR60_13022</name>
</gene>
<dbReference type="InterPro" id="IPR007272">
    <property type="entry name" value="Sulf_transp_TsuA/YedE"/>
</dbReference>
<dbReference type="Pfam" id="PF04143">
    <property type="entry name" value="Sulf_transp"/>
    <property type="match status" value="1"/>
</dbReference>
<reference evidence="2 3" key="1">
    <citation type="submission" date="2018-05" db="EMBL/GenBank/DDBJ databases">
        <title>Genomic Encyclopedia of Type Strains, Phase IV (KMG-IV): sequencing the most valuable type-strain genomes for metagenomic binning, comparative biology and taxonomic classification.</title>
        <authorList>
            <person name="Goeker M."/>
        </authorList>
    </citation>
    <scope>NUCLEOTIDE SEQUENCE [LARGE SCALE GENOMIC DNA]</scope>
    <source>
        <strain evidence="2 3">DSM 24995</strain>
    </source>
</reference>
<keyword evidence="1" id="KW-1133">Transmembrane helix</keyword>
<sequence>MNILFAVILGGLFGFALYFTGASHPKKLVSMLKLHDISLMKIILFAIGLSSVLLSIANALGILDLSHLSIKSTNLGVLIGGLIFGVGFGWIGSCPGTCVAASGSDGIKKALITVLGGLAGAFVFSATYGFWKSIGLFGVMDLGKMTLFGLSEKYPSLFEIGFSGLLITGLLFMALAAGLPNQLRKEEQ</sequence>
<proteinExistence type="predicted"/>
<dbReference type="EMBL" id="QJKD01000030">
    <property type="protein sequence ID" value="PXX43553.1"/>
    <property type="molecule type" value="Genomic_DNA"/>
</dbReference>
<dbReference type="Proteomes" id="UP000248057">
    <property type="component" value="Unassembled WGS sequence"/>
</dbReference>
<feature type="transmembrane region" description="Helical" evidence="1">
    <location>
        <begin position="110"/>
        <end position="131"/>
    </location>
</feature>
<accession>A0A2V3XXQ6</accession>
<feature type="transmembrane region" description="Helical" evidence="1">
    <location>
        <begin position="75"/>
        <end position="98"/>
    </location>
</feature>
<feature type="transmembrane region" description="Helical" evidence="1">
    <location>
        <begin position="42"/>
        <end position="63"/>
    </location>
</feature>
<dbReference type="RefSeq" id="WP_110326692.1">
    <property type="nucleotide sequence ID" value="NZ_QJKD01000030.1"/>
</dbReference>
<keyword evidence="3" id="KW-1185">Reference proteome</keyword>
<protein>
    <submittedName>
        <fullName evidence="2">Uncharacterized protein</fullName>
    </submittedName>
</protein>
<feature type="transmembrane region" description="Helical" evidence="1">
    <location>
        <begin position="160"/>
        <end position="179"/>
    </location>
</feature>
<evidence type="ECO:0000313" key="2">
    <source>
        <dbReference type="EMBL" id="PXX43553.1"/>
    </source>
</evidence>
<feature type="transmembrane region" description="Helical" evidence="1">
    <location>
        <begin position="6"/>
        <end position="22"/>
    </location>
</feature>
<evidence type="ECO:0000256" key="1">
    <source>
        <dbReference type="SAM" id="Phobius"/>
    </source>
</evidence>
<keyword evidence="1" id="KW-0472">Membrane</keyword>
<keyword evidence="1" id="KW-0812">Transmembrane</keyword>
<dbReference type="GeneID" id="86065019"/>
<name>A0A2V3XXQ6_9FIRM</name>
<organism evidence="2 3">
    <name type="scientific">Hungatella effluvii</name>
    <dbReference type="NCBI Taxonomy" id="1096246"/>
    <lineage>
        <taxon>Bacteria</taxon>
        <taxon>Bacillati</taxon>
        <taxon>Bacillota</taxon>
        <taxon>Clostridia</taxon>
        <taxon>Lachnospirales</taxon>
        <taxon>Lachnospiraceae</taxon>
        <taxon>Hungatella</taxon>
    </lineage>
</organism>